<evidence type="ECO:0000313" key="6">
    <source>
        <dbReference type="EMBL" id="CAG9809541.1"/>
    </source>
</evidence>
<evidence type="ECO:0000313" key="7">
    <source>
        <dbReference type="Proteomes" id="UP001153620"/>
    </source>
</evidence>
<dbReference type="Proteomes" id="UP001153620">
    <property type="component" value="Chromosome 3"/>
</dbReference>
<dbReference type="EC" id="3.1.1.96" evidence="2 5"/>
<dbReference type="Pfam" id="PF02580">
    <property type="entry name" value="Tyr_Deacylase"/>
    <property type="match status" value="1"/>
</dbReference>
<evidence type="ECO:0000256" key="5">
    <source>
        <dbReference type="RuleBase" id="RU003470"/>
    </source>
</evidence>
<dbReference type="PANTHER" id="PTHR10472">
    <property type="entry name" value="D-TYROSYL-TRNA TYR DEACYLASE"/>
    <property type="match status" value="1"/>
</dbReference>
<accession>A0A9N9S6F1</accession>
<proteinExistence type="inferred from homology"/>
<evidence type="ECO:0000256" key="1">
    <source>
        <dbReference type="ARBA" id="ARBA00009673"/>
    </source>
</evidence>
<gene>
    <name evidence="6" type="ORF">CHIRRI_LOCUS12362</name>
</gene>
<dbReference type="OrthoDB" id="275783at2759"/>
<dbReference type="GO" id="GO:0051500">
    <property type="term" value="F:D-tyrosyl-tRNA(Tyr) deacylase activity"/>
    <property type="evidence" value="ECO:0007669"/>
    <property type="project" value="TreeGrafter"/>
</dbReference>
<evidence type="ECO:0000256" key="3">
    <source>
        <dbReference type="ARBA" id="ARBA00047676"/>
    </source>
</evidence>
<dbReference type="FunFam" id="3.50.80.10:FF:000001">
    <property type="entry name" value="D-aminoacyl-tRNA deacylase"/>
    <property type="match status" value="1"/>
</dbReference>
<reference evidence="6" key="1">
    <citation type="submission" date="2022-01" db="EMBL/GenBank/DDBJ databases">
        <authorList>
            <person name="King R."/>
        </authorList>
    </citation>
    <scope>NUCLEOTIDE SEQUENCE</scope>
</reference>
<evidence type="ECO:0000256" key="2">
    <source>
        <dbReference type="ARBA" id="ARBA00013056"/>
    </source>
</evidence>
<name>A0A9N9S6F1_9DIPT</name>
<sequence length="163" mass="18582">MKAVIQRVTNARVLVNGEVISKIERGLCVLIGICNNDTEEDIKFISRKILNTRLFEENDKRWMRSVKEMTFEILCISQFTLYYKLKGNKPDFHHAMSGEKAKEMYDQLLATLGKDYSPDKIKDGVFGAMMNVQIFNDGPVTIEIESPVKAVKPDDKKTESSNS</sequence>
<keyword evidence="7" id="KW-1185">Reference proteome</keyword>
<dbReference type="PANTHER" id="PTHR10472:SF5">
    <property type="entry name" value="D-AMINOACYL-TRNA DEACYLASE 1"/>
    <property type="match status" value="1"/>
</dbReference>
<keyword evidence="5" id="KW-0820">tRNA-binding</keyword>
<reference evidence="6" key="2">
    <citation type="submission" date="2022-10" db="EMBL/GenBank/DDBJ databases">
        <authorList>
            <consortium name="ENA_rothamsted_submissions"/>
            <consortium name="culmorum"/>
            <person name="King R."/>
        </authorList>
    </citation>
    <scope>NUCLEOTIDE SEQUENCE</scope>
</reference>
<comment type="catalytic activity">
    <reaction evidence="3">
        <text>glycyl-tRNA(Ala) + H2O = tRNA(Ala) + glycine + H(+)</text>
        <dbReference type="Rhea" id="RHEA:53744"/>
        <dbReference type="Rhea" id="RHEA-COMP:9657"/>
        <dbReference type="Rhea" id="RHEA-COMP:13640"/>
        <dbReference type="ChEBI" id="CHEBI:15377"/>
        <dbReference type="ChEBI" id="CHEBI:15378"/>
        <dbReference type="ChEBI" id="CHEBI:57305"/>
        <dbReference type="ChEBI" id="CHEBI:78442"/>
        <dbReference type="ChEBI" id="CHEBI:78522"/>
        <dbReference type="EC" id="3.1.1.96"/>
    </reaction>
</comment>
<protein>
    <recommendedName>
        <fullName evidence="2 5">D-aminoacyl-tRNA deacylase</fullName>
        <ecNumber evidence="2 5">3.1.1.96</ecNumber>
    </recommendedName>
</protein>
<evidence type="ECO:0000256" key="4">
    <source>
        <dbReference type="ARBA" id="ARBA00048018"/>
    </source>
</evidence>
<keyword evidence="5" id="KW-0694">RNA-binding</keyword>
<comment type="similarity">
    <text evidence="1 5">Belongs to the DTD family.</text>
</comment>
<dbReference type="AlphaFoldDB" id="A0A9N9S6F1"/>
<dbReference type="EMBL" id="OU895879">
    <property type="protein sequence ID" value="CAG9809541.1"/>
    <property type="molecule type" value="Genomic_DNA"/>
</dbReference>
<dbReference type="GO" id="GO:0005737">
    <property type="term" value="C:cytoplasm"/>
    <property type="evidence" value="ECO:0007669"/>
    <property type="project" value="UniProtKB-SubCell"/>
</dbReference>
<dbReference type="InterPro" id="IPR003732">
    <property type="entry name" value="Daa-tRNA_deacyls_DTD"/>
</dbReference>
<dbReference type="GO" id="GO:0000049">
    <property type="term" value="F:tRNA binding"/>
    <property type="evidence" value="ECO:0007669"/>
    <property type="project" value="UniProtKB-KW"/>
</dbReference>
<dbReference type="InterPro" id="IPR023509">
    <property type="entry name" value="DTD-like_sf"/>
</dbReference>
<keyword evidence="5" id="KW-0963">Cytoplasm</keyword>
<dbReference type="NCBIfam" id="TIGR00256">
    <property type="entry name" value="D-aminoacyl-tRNA deacylase"/>
    <property type="match status" value="1"/>
</dbReference>
<comment type="subcellular location">
    <subcellularLocation>
        <location evidence="5">Cytoplasm</location>
    </subcellularLocation>
</comment>
<comment type="catalytic activity">
    <reaction evidence="4">
        <text>a D-aminoacyl-tRNA + H2O = a tRNA + a D-alpha-amino acid + H(+)</text>
        <dbReference type="Rhea" id="RHEA:13953"/>
        <dbReference type="Rhea" id="RHEA-COMP:10123"/>
        <dbReference type="Rhea" id="RHEA-COMP:10124"/>
        <dbReference type="ChEBI" id="CHEBI:15377"/>
        <dbReference type="ChEBI" id="CHEBI:15378"/>
        <dbReference type="ChEBI" id="CHEBI:59871"/>
        <dbReference type="ChEBI" id="CHEBI:78442"/>
        <dbReference type="ChEBI" id="CHEBI:79333"/>
        <dbReference type="EC" id="3.1.1.96"/>
    </reaction>
</comment>
<keyword evidence="5" id="KW-0378">Hydrolase</keyword>
<organism evidence="6 7">
    <name type="scientific">Chironomus riparius</name>
    <dbReference type="NCBI Taxonomy" id="315576"/>
    <lineage>
        <taxon>Eukaryota</taxon>
        <taxon>Metazoa</taxon>
        <taxon>Ecdysozoa</taxon>
        <taxon>Arthropoda</taxon>
        <taxon>Hexapoda</taxon>
        <taxon>Insecta</taxon>
        <taxon>Pterygota</taxon>
        <taxon>Neoptera</taxon>
        <taxon>Endopterygota</taxon>
        <taxon>Diptera</taxon>
        <taxon>Nematocera</taxon>
        <taxon>Chironomoidea</taxon>
        <taxon>Chironomidae</taxon>
        <taxon>Chironominae</taxon>
        <taxon>Chironomus</taxon>
    </lineage>
</organism>
<dbReference type="SUPFAM" id="SSF69500">
    <property type="entry name" value="DTD-like"/>
    <property type="match status" value="1"/>
</dbReference>
<dbReference type="Gene3D" id="3.50.80.10">
    <property type="entry name" value="D-tyrosyl-tRNA(Tyr) deacylase"/>
    <property type="match status" value="1"/>
</dbReference>